<feature type="transmembrane region" description="Helical" evidence="6">
    <location>
        <begin position="26"/>
        <end position="52"/>
    </location>
</feature>
<feature type="transmembrane region" description="Helical" evidence="6">
    <location>
        <begin position="64"/>
        <end position="85"/>
    </location>
</feature>
<keyword evidence="3 6" id="KW-0812">Transmembrane</keyword>
<evidence type="ECO:0000313" key="7">
    <source>
        <dbReference type="Proteomes" id="UP000025227"/>
    </source>
</evidence>
<dbReference type="Proteomes" id="UP000025227">
    <property type="component" value="Unplaced"/>
</dbReference>
<feature type="transmembrane region" description="Helical" evidence="6">
    <location>
        <begin position="245"/>
        <end position="268"/>
    </location>
</feature>
<keyword evidence="5 6" id="KW-0472">Membrane</keyword>
<feature type="transmembrane region" description="Helical" evidence="6">
    <location>
        <begin position="197"/>
        <end position="224"/>
    </location>
</feature>
<dbReference type="InterPro" id="IPR003839">
    <property type="entry name" value="7TM_GPCR_serpentine_rcpt_Sru"/>
</dbReference>
<dbReference type="GO" id="GO:0004888">
    <property type="term" value="F:transmembrane signaling receptor activity"/>
    <property type="evidence" value="ECO:0007669"/>
    <property type="project" value="InterPro"/>
</dbReference>
<reference evidence="8" key="1">
    <citation type="submission" date="2020-12" db="UniProtKB">
        <authorList>
            <consortium name="WormBaseParasite"/>
        </authorList>
    </citation>
    <scope>IDENTIFICATION</scope>
    <source>
        <strain evidence="8">MHco3</strain>
    </source>
</reference>
<name>A0A7I4YNJ7_HAECO</name>
<comment type="subcellular location">
    <subcellularLocation>
        <location evidence="1">Membrane</location>
        <topology evidence="1">Multi-pass membrane protein</topology>
    </subcellularLocation>
</comment>
<evidence type="ECO:0000256" key="3">
    <source>
        <dbReference type="ARBA" id="ARBA00022692"/>
    </source>
</evidence>
<dbReference type="OrthoDB" id="5852634at2759"/>
<keyword evidence="4 6" id="KW-1133">Transmembrane helix</keyword>
<evidence type="ECO:0000256" key="4">
    <source>
        <dbReference type="ARBA" id="ARBA00022989"/>
    </source>
</evidence>
<organism evidence="7 8">
    <name type="scientific">Haemonchus contortus</name>
    <name type="common">Barber pole worm</name>
    <dbReference type="NCBI Taxonomy" id="6289"/>
    <lineage>
        <taxon>Eukaryota</taxon>
        <taxon>Metazoa</taxon>
        <taxon>Ecdysozoa</taxon>
        <taxon>Nematoda</taxon>
        <taxon>Chromadorea</taxon>
        <taxon>Rhabditida</taxon>
        <taxon>Rhabditina</taxon>
        <taxon>Rhabditomorpha</taxon>
        <taxon>Strongyloidea</taxon>
        <taxon>Trichostrongylidae</taxon>
        <taxon>Haemonchus</taxon>
    </lineage>
</organism>
<feature type="transmembrane region" description="Helical" evidence="6">
    <location>
        <begin position="280"/>
        <end position="297"/>
    </location>
</feature>
<keyword evidence="7" id="KW-1185">Reference proteome</keyword>
<accession>A0A7I4YNJ7</accession>
<dbReference type="PANTHER" id="PTHR46045">
    <property type="entry name" value="SERPENTINE RECEPTOR, CLASS U-RELATED"/>
    <property type="match status" value="1"/>
</dbReference>
<evidence type="ECO:0000256" key="1">
    <source>
        <dbReference type="ARBA" id="ARBA00004141"/>
    </source>
</evidence>
<dbReference type="InterPro" id="IPR000609">
    <property type="entry name" value="7TM_GPCR_serpentine_rcpt_Srg"/>
</dbReference>
<dbReference type="PRINTS" id="PR00698">
    <property type="entry name" value="TMPROTEINSRG"/>
</dbReference>
<dbReference type="WBParaSite" id="HCON_00124500-00001">
    <property type="protein sequence ID" value="HCON_00124500-00001"/>
    <property type="gene ID" value="HCON_00124500"/>
</dbReference>
<evidence type="ECO:0000313" key="8">
    <source>
        <dbReference type="WBParaSite" id="HCON_00124500-00001"/>
    </source>
</evidence>
<evidence type="ECO:0000256" key="5">
    <source>
        <dbReference type="ARBA" id="ARBA00023136"/>
    </source>
</evidence>
<dbReference type="AlphaFoldDB" id="A0A7I4YNJ7"/>
<sequence length="317" mass="36131">MAVFLPESVHGNETIRINFEIEFTRYTYFLALYILYGIPSLIVTAKIVRAIIDPAFKNFFRTPFFVLFTHDCIMNAIFFVYDVFAVRVPLSGLITDWITTLPIGSYINAIYVLSYYSMYMTFYSAVSLSLARTLIICLPMSGNERVKQLLPVFFLVIYLLPILTTWFLYSVITYIRIGMIPGYGVGYDYKKLYPQWRNSICLAASACASSAVFLASSAATLVKLRTVSRSTSDRSAPMARAERSLTILTSTTCLCLLTLTITNIYFLVYYDVNVALTLRPFQFDLLLFLPIWVLYFTHPAFRPKSTSNVSVIRVSNK</sequence>
<dbReference type="GO" id="GO:0016020">
    <property type="term" value="C:membrane"/>
    <property type="evidence" value="ECO:0007669"/>
    <property type="project" value="UniProtKB-SubCell"/>
</dbReference>
<comment type="caution">
    <text evidence="6">Lacks conserved residue(s) required for the propagation of feature annotation.</text>
</comment>
<proteinExistence type="inferred from homology"/>
<dbReference type="GO" id="GO:0007606">
    <property type="term" value="P:sensory perception of chemical stimulus"/>
    <property type="evidence" value="ECO:0007669"/>
    <property type="project" value="UniProtKB-UniRule"/>
</dbReference>
<feature type="transmembrane region" description="Helical" evidence="6">
    <location>
        <begin position="152"/>
        <end position="177"/>
    </location>
</feature>
<comment type="similarity">
    <text evidence="2 6">Belongs to the nematode receptor-like protein srg family.</text>
</comment>
<evidence type="ECO:0000256" key="6">
    <source>
        <dbReference type="RuleBase" id="RU280813"/>
    </source>
</evidence>
<evidence type="ECO:0000256" key="2">
    <source>
        <dbReference type="ARBA" id="ARBA00005692"/>
    </source>
</evidence>
<protein>
    <recommendedName>
        <fullName evidence="6">Serpentine receptor class gamma</fullName>
    </recommendedName>
</protein>
<dbReference type="Pfam" id="PF10322">
    <property type="entry name" value="7TM_GPCR_Sru"/>
    <property type="match status" value="1"/>
</dbReference>